<accession>D6SN04</accession>
<evidence type="ECO:0000313" key="1">
    <source>
        <dbReference type="EMBL" id="EFI36065.1"/>
    </source>
</evidence>
<dbReference type="RefSeq" id="WP_008869193.1">
    <property type="nucleotide sequence ID" value="NZ_ACJN02000001.1"/>
</dbReference>
<dbReference type="eggNOG" id="ENOG5033HPA">
    <property type="taxonomic scope" value="Bacteria"/>
</dbReference>
<evidence type="ECO:0000313" key="2">
    <source>
        <dbReference type="Proteomes" id="UP000005496"/>
    </source>
</evidence>
<dbReference type="AlphaFoldDB" id="D6SN04"/>
<organism evidence="1 2">
    <name type="scientific">Desulfonatronospira thiodismutans ASO3-1</name>
    <dbReference type="NCBI Taxonomy" id="555779"/>
    <lineage>
        <taxon>Bacteria</taxon>
        <taxon>Pseudomonadati</taxon>
        <taxon>Thermodesulfobacteriota</taxon>
        <taxon>Desulfovibrionia</taxon>
        <taxon>Desulfovibrionales</taxon>
        <taxon>Desulfonatronovibrionaceae</taxon>
        <taxon>Desulfonatronospira</taxon>
    </lineage>
</organism>
<sequence>MTYEIKEHKHRYAAWAASRASSVKGCRFSVLQGKMIIENSGLSTFVDSPQNLPETNSFDKVHSDWRESVILQAEKLGLNFTHGVAAKLINVYMKTIFVCGGYAENERVAPIHPPIDGLLLKSLRDNDVGGLKKEWRKAVTKRWSKFDSDEYQSVIGNIRKALNGSPMWKIEKYWQGYQGSTAMKSMQPTANA</sequence>
<protein>
    <submittedName>
        <fullName evidence="1">Uncharacterized protein</fullName>
    </submittedName>
</protein>
<dbReference type="Proteomes" id="UP000005496">
    <property type="component" value="Unassembled WGS sequence"/>
</dbReference>
<proteinExistence type="predicted"/>
<dbReference type="EMBL" id="ACJN02000001">
    <property type="protein sequence ID" value="EFI36065.1"/>
    <property type="molecule type" value="Genomic_DNA"/>
</dbReference>
<reference evidence="1" key="1">
    <citation type="submission" date="2010-05" db="EMBL/GenBank/DDBJ databases">
        <title>The draft genome of Desulfonatronospira thiodismutans ASO3-1.</title>
        <authorList>
            <consortium name="US DOE Joint Genome Institute (JGI-PGF)"/>
            <person name="Lucas S."/>
            <person name="Copeland A."/>
            <person name="Lapidus A."/>
            <person name="Cheng J.-F."/>
            <person name="Bruce D."/>
            <person name="Goodwin L."/>
            <person name="Pitluck S."/>
            <person name="Chertkov O."/>
            <person name="Brettin T."/>
            <person name="Detter J.C."/>
            <person name="Han C."/>
            <person name="Land M.L."/>
            <person name="Hauser L."/>
            <person name="Kyrpides N."/>
            <person name="Mikhailova N."/>
            <person name="Muyzer G."/>
            <person name="Woyke T."/>
        </authorList>
    </citation>
    <scope>NUCLEOTIDE SEQUENCE [LARGE SCALE GENOMIC DNA]</scope>
    <source>
        <strain evidence="1">ASO3-1</strain>
    </source>
</reference>
<comment type="caution">
    <text evidence="1">The sequence shown here is derived from an EMBL/GenBank/DDBJ whole genome shotgun (WGS) entry which is preliminary data.</text>
</comment>
<dbReference type="OrthoDB" id="979776at2"/>
<gene>
    <name evidence="1" type="ORF">Dthio_PD3510</name>
</gene>
<name>D6SN04_9BACT</name>
<keyword evidence="2" id="KW-1185">Reference proteome</keyword>